<comment type="similarity">
    <text evidence="1">Belongs to the CoA-transferase III family.</text>
</comment>
<dbReference type="Gene3D" id="3.40.50.10540">
    <property type="entry name" value="Crotonobetainyl-coa:carnitine coa-transferase, domain 1"/>
    <property type="match status" value="1"/>
</dbReference>
<proteinExistence type="inferred from homology"/>
<dbReference type="InterPro" id="IPR044855">
    <property type="entry name" value="CoA-Trfase_III_dom3_sf"/>
</dbReference>
<dbReference type="EMBL" id="JBHLWH010000042">
    <property type="protein sequence ID" value="MFC0249709.1"/>
    <property type="molecule type" value="Genomic_DNA"/>
</dbReference>
<dbReference type="GO" id="GO:0016740">
    <property type="term" value="F:transferase activity"/>
    <property type="evidence" value="ECO:0007669"/>
    <property type="project" value="UniProtKB-KW"/>
</dbReference>
<gene>
    <name evidence="4" type="ORF">ACFFIO_14485</name>
</gene>
<organism evidence="4 5">
    <name type="scientific">Citricoccus parietis</name>
    <dbReference type="NCBI Taxonomy" id="592307"/>
    <lineage>
        <taxon>Bacteria</taxon>
        <taxon>Bacillati</taxon>
        <taxon>Actinomycetota</taxon>
        <taxon>Actinomycetes</taxon>
        <taxon>Micrococcales</taxon>
        <taxon>Micrococcaceae</taxon>
        <taxon>Citricoccus</taxon>
    </lineage>
</organism>
<dbReference type="InterPro" id="IPR050509">
    <property type="entry name" value="CoA-transferase_III"/>
</dbReference>
<evidence type="ECO:0000256" key="2">
    <source>
        <dbReference type="ARBA" id="ARBA00022679"/>
    </source>
</evidence>
<protein>
    <submittedName>
        <fullName evidence="4">CoA transferase</fullName>
    </submittedName>
</protein>
<dbReference type="RefSeq" id="WP_378042873.1">
    <property type="nucleotide sequence ID" value="NZ_JBHLWH010000042.1"/>
</dbReference>
<dbReference type="PANTHER" id="PTHR48228:SF6">
    <property type="entry name" value="L-CARNITINE COA-TRANSFERASE"/>
    <property type="match status" value="1"/>
</dbReference>
<dbReference type="InterPro" id="IPR003673">
    <property type="entry name" value="CoA-Trfase_fam_III"/>
</dbReference>
<keyword evidence="5" id="KW-1185">Reference proteome</keyword>
<evidence type="ECO:0000313" key="4">
    <source>
        <dbReference type="EMBL" id="MFC0249709.1"/>
    </source>
</evidence>
<dbReference type="SUPFAM" id="SSF89796">
    <property type="entry name" value="CoA-transferase family III (CaiB/BaiF)"/>
    <property type="match status" value="1"/>
</dbReference>
<dbReference type="PANTHER" id="PTHR48228">
    <property type="entry name" value="SUCCINYL-COA--D-CITRAMALATE COA-TRANSFERASE"/>
    <property type="match status" value="1"/>
</dbReference>
<name>A0ABV6F8A9_9MICC</name>
<evidence type="ECO:0000313" key="5">
    <source>
        <dbReference type="Proteomes" id="UP001589766"/>
    </source>
</evidence>
<dbReference type="Proteomes" id="UP001589766">
    <property type="component" value="Unassembled WGS sequence"/>
</dbReference>
<dbReference type="InterPro" id="IPR023606">
    <property type="entry name" value="CoA-Trfase_III_dom_1_sf"/>
</dbReference>
<reference evidence="4 5" key="1">
    <citation type="submission" date="2024-09" db="EMBL/GenBank/DDBJ databases">
        <authorList>
            <person name="Sun Q."/>
            <person name="Mori K."/>
        </authorList>
    </citation>
    <scope>NUCLEOTIDE SEQUENCE [LARGE SCALE GENOMIC DNA]</scope>
    <source>
        <strain evidence="4 5">CCM 7609</strain>
    </source>
</reference>
<evidence type="ECO:0000256" key="1">
    <source>
        <dbReference type="ARBA" id="ARBA00008383"/>
    </source>
</evidence>
<dbReference type="Pfam" id="PF02515">
    <property type="entry name" value="CoA_transf_3"/>
    <property type="match status" value="1"/>
</dbReference>
<keyword evidence="2 4" id="KW-0808">Transferase</keyword>
<feature type="region of interest" description="Disordered" evidence="3">
    <location>
        <begin position="343"/>
        <end position="383"/>
    </location>
</feature>
<sequence length="383" mass="41834">MTNALMAGKLVVEIGRTRAAAFAGKQLRDTGADVVALQDDLRVAEMTPGARLYMDAGKSVAVWRQGDDREILEDLIAHADAVVTDLPAEELRSRGLDWESLHERFPRLSYVALSSLGWDTGEEGEAGELSMQALSGLMHMVGHPDREPLSLPYGMGSLQLGLHGAGAVATALYAAAESAQGRLVEISGVDVLASYVRIYGAVANYYSIPLTRDGRRAPGSGGRYPFGFFPCKDGYVAMITRSDREWASLLAMMGNPEWSTQDRYRNLYGIAMEYPDEVDALIAPWLQEHTRDELLALAQEYAVPVAPVRTVEEVAQDPQLREFRKFFDTIVTAQGEEILVPGRPWATPERTSREAQAASVSITTEGLGRPSHRPLSPTASLEV</sequence>
<dbReference type="Gene3D" id="3.30.1540.10">
    <property type="entry name" value="formyl-coa transferase, domain 3"/>
    <property type="match status" value="1"/>
</dbReference>
<comment type="caution">
    <text evidence="4">The sequence shown here is derived from an EMBL/GenBank/DDBJ whole genome shotgun (WGS) entry which is preliminary data.</text>
</comment>
<accession>A0ABV6F8A9</accession>
<evidence type="ECO:0000256" key="3">
    <source>
        <dbReference type="SAM" id="MobiDB-lite"/>
    </source>
</evidence>